<evidence type="ECO:0000256" key="6">
    <source>
        <dbReference type="RuleBase" id="RU000461"/>
    </source>
</evidence>
<organism evidence="8 9">
    <name type="scientific">Umbelopsis vinacea</name>
    <dbReference type="NCBI Taxonomy" id="44442"/>
    <lineage>
        <taxon>Eukaryota</taxon>
        <taxon>Fungi</taxon>
        <taxon>Fungi incertae sedis</taxon>
        <taxon>Mucoromycota</taxon>
        <taxon>Mucoromycotina</taxon>
        <taxon>Umbelopsidomycetes</taxon>
        <taxon>Umbelopsidales</taxon>
        <taxon>Umbelopsidaceae</taxon>
        <taxon>Umbelopsis</taxon>
    </lineage>
</organism>
<evidence type="ECO:0000256" key="2">
    <source>
        <dbReference type="ARBA" id="ARBA00022723"/>
    </source>
</evidence>
<dbReference type="OrthoDB" id="1470350at2759"/>
<evidence type="ECO:0000256" key="5">
    <source>
        <dbReference type="PIRSR" id="PIRSR602401-1"/>
    </source>
</evidence>
<feature type="non-terminal residue" evidence="8">
    <location>
        <position position="1"/>
    </location>
</feature>
<comment type="caution">
    <text evidence="8">The sequence shown here is derived from an EMBL/GenBank/DDBJ whole genome shotgun (WGS) entry which is preliminary data.</text>
</comment>
<dbReference type="GO" id="GO:0016705">
    <property type="term" value="F:oxidoreductase activity, acting on paired donors, with incorporation or reduction of molecular oxygen"/>
    <property type="evidence" value="ECO:0007669"/>
    <property type="project" value="InterPro"/>
</dbReference>
<dbReference type="PRINTS" id="PR00385">
    <property type="entry name" value="P450"/>
</dbReference>
<keyword evidence="9" id="KW-1185">Reference proteome</keyword>
<keyword evidence="7" id="KW-1133">Transmembrane helix</keyword>
<dbReference type="GO" id="GO:0005506">
    <property type="term" value="F:iron ion binding"/>
    <property type="evidence" value="ECO:0007669"/>
    <property type="project" value="InterPro"/>
</dbReference>
<dbReference type="Proteomes" id="UP000612746">
    <property type="component" value="Unassembled WGS sequence"/>
</dbReference>
<keyword evidence="3 6" id="KW-0560">Oxidoreductase</keyword>
<dbReference type="PANTHER" id="PTHR24296">
    <property type="entry name" value="CYTOCHROME P450"/>
    <property type="match status" value="1"/>
</dbReference>
<keyword evidence="4 5" id="KW-0408">Iron</keyword>
<dbReference type="AlphaFoldDB" id="A0A8H7QAT7"/>
<feature type="binding site" description="axial binding residue" evidence="5">
    <location>
        <position position="461"/>
    </location>
    <ligand>
        <name>heme</name>
        <dbReference type="ChEBI" id="CHEBI:30413"/>
    </ligand>
    <ligandPart>
        <name>Fe</name>
        <dbReference type="ChEBI" id="CHEBI:18248"/>
    </ligandPart>
</feature>
<dbReference type="GO" id="GO:0004497">
    <property type="term" value="F:monooxygenase activity"/>
    <property type="evidence" value="ECO:0007669"/>
    <property type="project" value="UniProtKB-KW"/>
</dbReference>
<accession>A0A8H7QAT7</accession>
<keyword evidence="7" id="KW-0812">Transmembrane</keyword>
<keyword evidence="5 6" id="KW-0349">Heme</keyword>
<evidence type="ECO:0000256" key="3">
    <source>
        <dbReference type="ARBA" id="ARBA00023002"/>
    </source>
</evidence>
<dbReference type="Gene3D" id="1.10.630.10">
    <property type="entry name" value="Cytochrome P450"/>
    <property type="match status" value="1"/>
</dbReference>
<reference evidence="8" key="1">
    <citation type="submission" date="2020-12" db="EMBL/GenBank/DDBJ databases">
        <title>Metabolic potential, ecology and presence of endohyphal bacteria is reflected in genomic diversity of Mucoromycotina.</title>
        <authorList>
            <person name="Muszewska A."/>
            <person name="Okrasinska A."/>
            <person name="Steczkiewicz K."/>
            <person name="Drgas O."/>
            <person name="Orlowska M."/>
            <person name="Perlinska-Lenart U."/>
            <person name="Aleksandrzak-Piekarczyk T."/>
            <person name="Szatraj K."/>
            <person name="Zielenkiewicz U."/>
            <person name="Pilsyk S."/>
            <person name="Malc E."/>
            <person name="Mieczkowski P."/>
            <person name="Kruszewska J.S."/>
            <person name="Biernat P."/>
            <person name="Pawlowska J."/>
        </authorList>
    </citation>
    <scope>NUCLEOTIDE SEQUENCE</scope>
    <source>
        <strain evidence="8">WA0000051536</strain>
    </source>
</reference>
<dbReference type="PRINTS" id="PR00463">
    <property type="entry name" value="EP450I"/>
</dbReference>
<dbReference type="GO" id="GO:0006629">
    <property type="term" value="P:lipid metabolic process"/>
    <property type="evidence" value="ECO:0007669"/>
    <property type="project" value="UniProtKB-ARBA"/>
</dbReference>
<dbReference type="EMBL" id="JAEPRA010000001">
    <property type="protein sequence ID" value="KAG2188680.1"/>
    <property type="molecule type" value="Genomic_DNA"/>
</dbReference>
<dbReference type="GO" id="GO:0020037">
    <property type="term" value="F:heme binding"/>
    <property type="evidence" value="ECO:0007669"/>
    <property type="project" value="InterPro"/>
</dbReference>
<evidence type="ECO:0000256" key="4">
    <source>
        <dbReference type="ARBA" id="ARBA00023004"/>
    </source>
</evidence>
<protein>
    <recommendedName>
        <fullName evidence="10">Cytochrome P450</fullName>
    </recommendedName>
</protein>
<dbReference type="PROSITE" id="PS00086">
    <property type="entry name" value="CYTOCHROME_P450"/>
    <property type="match status" value="1"/>
</dbReference>
<evidence type="ECO:0000256" key="7">
    <source>
        <dbReference type="SAM" id="Phobius"/>
    </source>
</evidence>
<keyword evidence="7" id="KW-0472">Membrane</keyword>
<sequence>KNRFLASSPTAQYAMTIGSAGAAALAVLAILYPDRALFDDKRDEIPQRPGFPIVGSLPQLLSNMTQFHHFALQGFENVGTTTTMSNLGIPRNIATSDPRCVEHILKNNFLNYEKGPQFRDGMDALFGHGIFNANGDEWKFQRKTASQIFNVKNFRDHFTDVFVDELQYMTDVILDPLVENGQAIDFHDLMFKFTLDSFVIIGFGEDLGALRTEGKVPFAAAFDAAQVNTAKRMLVPYWRAREGIAKVLMPWKSSMDDHIKVVNGYAADMISKRRKEVEEGQDHNDLLSRFLKSRDDQGNLLNDQQLRDIILNFIIAGRDTTAQALSWAMYQLMLNPEVEEKLAKEVFANISDEDEKNSPALYEVIKDMKYAHAVFYETLRLHPSVPANQKYALEDDIWPDGTVIKKGDYVVWSPWAQGRLESVWGRDAKEFKPERWFNEDGDLRRENQGVWPAFHAGPRVCLGQNLATLEALVALTLLVKKYRFKLAPGQDVTYQLSLTLPMKDGMNVYVQQREKPEIAA</sequence>
<gene>
    <name evidence="8" type="ORF">INT44_003819</name>
</gene>
<dbReference type="CDD" id="cd11064">
    <property type="entry name" value="CYP86A"/>
    <property type="match status" value="1"/>
</dbReference>
<evidence type="ECO:0008006" key="10">
    <source>
        <dbReference type="Google" id="ProtNLM"/>
    </source>
</evidence>
<dbReference type="SUPFAM" id="SSF48264">
    <property type="entry name" value="Cytochrome P450"/>
    <property type="match status" value="1"/>
</dbReference>
<evidence type="ECO:0000313" key="8">
    <source>
        <dbReference type="EMBL" id="KAG2188680.1"/>
    </source>
</evidence>
<dbReference type="InterPro" id="IPR036396">
    <property type="entry name" value="Cyt_P450_sf"/>
</dbReference>
<evidence type="ECO:0000313" key="9">
    <source>
        <dbReference type="Proteomes" id="UP000612746"/>
    </source>
</evidence>
<dbReference type="InterPro" id="IPR017972">
    <property type="entry name" value="Cyt_P450_CS"/>
</dbReference>
<comment type="cofactor">
    <cofactor evidence="5">
        <name>heme</name>
        <dbReference type="ChEBI" id="CHEBI:30413"/>
    </cofactor>
</comment>
<dbReference type="InterPro" id="IPR001128">
    <property type="entry name" value="Cyt_P450"/>
</dbReference>
<proteinExistence type="inferred from homology"/>
<comment type="similarity">
    <text evidence="1 6">Belongs to the cytochrome P450 family.</text>
</comment>
<feature type="transmembrane region" description="Helical" evidence="7">
    <location>
        <begin position="12"/>
        <end position="32"/>
    </location>
</feature>
<name>A0A8H7QAT7_9FUNG</name>
<dbReference type="Pfam" id="PF00067">
    <property type="entry name" value="p450"/>
    <property type="match status" value="1"/>
</dbReference>
<evidence type="ECO:0000256" key="1">
    <source>
        <dbReference type="ARBA" id="ARBA00010617"/>
    </source>
</evidence>
<dbReference type="InterPro" id="IPR002401">
    <property type="entry name" value="Cyt_P450_E_grp-I"/>
</dbReference>
<keyword evidence="2 5" id="KW-0479">Metal-binding</keyword>
<keyword evidence="6" id="KW-0503">Monooxygenase</keyword>